<dbReference type="OrthoDB" id="2963042at2759"/>
<keyword evidence="1" id="KW-0732">Signal</keyword>
<evidence type="ECO:0000256" key="1">
    <source>
        <dbReference type="SAM" id="SignalP"/>
    </source>
</evidence>
<gene>
    <name evidence="2" type="ORF">CVT26_004974</name>
</gene>
<evidence type="ECO:0000313" key="2">
    <source>
        <dbReference type="EMBL" id="PPQ96372.1"/>
    </source>
</evidence>
<accession>A0A409Y043</accession>
<name>A0A409Y043_9AGAR</name>
<feature type="chain" id="PRO_5019341751" evidence="1">
    <location>
        <begin position="18"/>
        <end position="181"/>
    </location>
</feature>
<dbReference type="EMBL" id="NHYE01001376">
    <property type="protein sequence ID" value="PPQ96372.1"/>
    <property type="molecule type" value="Genomic_DNA"/>
</dbReference>
<dbReference type="InParanoid" id="A0A409Y043"/>
<comment type="caution">
    <text evidence="2">The sequence shown here is derived from an EMBL/GenBank/DDBJ whole genome shotgun (WGS) entry which is preliminary data.</text>
</comment>
<dbReference type="AlphaFoldDB" id="A0A409Y043"/>
<keyword evidence="3" id="KW-1185">Reference proteome</keyword>
<dbReference type="Proteomes" id="UP000284706">
    <property type="component" value="Unassembled WGS sequence"/>
</dbReference>
<organism evidence="2 3">
    <name type="scientific">Gymnopilus dilepis</name>
    <dbReference type="NCBI Taxonomy" id="231916"/>
    <lineage>
        <taxon>Eukaryota</taxon>
        <taxon>Fungi</taxon>
        <taxon>Dikarya</taxon>
        <taxon>Basidiomycota</taxon>
        <taxon>Agaricomycotina</taxon>
        <taxon>Agaricomycetes</taxon>
        <taxon>Agaricomycetidae</taxon>
        <taxon>Agaricales</taxon>
        <taxon>Agaricineae</taxon>
        <taxon>Hymenogastraceae</taxon>
        <taxon>Gymnopilus</taxon>
    </lineage>
</organism>
<proteinExistence type="predicted"/>
<evidence type="ECO:0000313" key="3">
    <source>
        <dbReference type="Proteomes" id="UP000284706"/>
    </source>
</evidence>
<feature type="signal peptide" evidence="1">
    <location>
        <begin position="1"/>
        <end position="17"/>
    </location>
</feature>
<sequence>MFRKLVVFATFLCAVTATSQAPRTRQGTIQIQRDMTSDPLKQDIQDFGCVVIKRADGKGGLPYAAVSGGAKGSECAQFEIIFEGEEFDFSDRRYRFKELSTGKMMFHPANSHWIYFSNEEGDKSDSTLFYGEDYVFWNTQLPNMMLRPANSKDRIYAQYDSGDMNVKGSGFKPFINFKFNW</sequence>
<protein>
    <submittedName>
        <fullName evidence="2">Uncharacterized protein</fullName>
    </submittedName>
</protein>
<reference evidence="2 3" key="1">
    <citation type="journal article" date="2018" name="Evol. Lett.">
        <title>Horizontal gene cluster transfer increased hallucinogenic mushroom diversity.</title>
        <authorList>
            <person name="Reynolds H.T."/>
            <person name="Vijayakumar V."/>
            <person name="Gluck-Thaler E."/>
            <person name="Korotkin H.B."/>
            <person name="Matheny P.B."/>
            <person name="Slot J.C."/>
        </authorList>
    </citation>
    <scope>NUCLEOTIDE SEQUENCE [LARGE SCALE GENOMIC DNA]</scope>
    <source>
        <strain evidence="2 3">SRW20</strain>
    </source>
</reference>